<evidence type="ECO:0000256" key="4">
    <source>
        <dbReference type="ARBA" id="ARBA00023242"/>
    </source>
</evidence>
<dbReference type="InterPro" id="IPR026003">
    <property type="entry name" value="Cohesin_HEAT"/>
</dbReference>
<keyword evidence="3 6" id="KW-0677">Repeat</keyword>
<evidence type="ECO:0000256" key="3">
    <source>
        <dbReference type="ARBA" id="ARBA00022737"/>
    </source>
</evidence>
<feature type="compositionally biased region" description="Basic and acidic residues" evidence="7">
    <location>
        <begin position="453"/>
        <end position="465"/>
    </location>
</feature>
<evidence type="ECO:0000256" key="1">
    <source>
        <dbReference type="ARBA" id="ARBA00004123"/>
    </source>
</evidence>
<dbReference type="Pfam" id="PF12830">
    <property type="entry name" value="Nipped-B_C"/>
    <property type="match status" value="1"/>
</dbReference>
<keyword evidence="5 6" id="KW-0131">Cell cycle</keyword>
<dbReference type="Gene3D" id="1.25.10.10">
    <property type="entry name" value="Leucine-rich Repeat Variant"/>
    <property type="match status" value="1"/>
</dbReference>
<feature type="region of interest" description="Disordered" evidence="7">
    <location>
        <begin position="1"/>
        <end position="38"/>
    </location>
</feature>
<comment type="similarity">
    <text evidence="2 6">Belongs to the SCC2/Nipped-B family.</text>
</comment>
<evidence type="ECO:0000313" key="9">
    <source>
        <dbReference type="EMBL" id="KAL2917038.1"/>
    </source>
</evidence>
<dbReference type="Pfam" id="PF12765">
    <property type="entry name" value="Cohesin_HEAT"/>
    <property type="match status" value="1"/>
</dbReference>
<feature type="compositionally biased region" description="Polar residues" evidence="7">
    <location>
        <begin position="470"/>
        <end position="484"/>
    </location>
</feature>
<keyword evidence="4 6" id="KW-0539">Nucleus</keyword>
<keyword evidence="10" id="KW-1185">Reference proteome</keyword>
<protein>
    <recommendedName>
        <fullName evidence="6">Sister chromatid cohesion protein</fullName>
    </recommendedName>
</protein>
<sequence length="1773" mass="189082">MAHLAAGAVAPTSSDTEPTSHAAAAGPAAGHAVPPPLLPASAPVTAPIAVRKTKVTTPEPAPLAHTQIAIAHRAPSAVQPRSRQASPTKAARSATVLEPARHEDAIDKAARLIASAVEAAGAPKDDIDPASVSGGGQVNFAALARVVTRALPSGFQALVGRLGDGSYDDGEAALVRLVDVAEDQVRHAEHLGLFASSGSGLQQRPDGHKMPAVAWAVSGDLGADIDSVTALLERIDAAAEAAHVALHITMSESRHAQSYRHAGASSGKFCREDLLAACLGFIKTQTINTVMRSVALAAISEEQQTDEIKQCQAVINSHDVKRLLSHITAKICACIESLASLGTLAVLNEQLIISLVYFLVPLFSTDASRFDSDIGVESLLVHAMRMLVVLFSKYPAQRTFILDEIMAGFSSLGTAKKTQRLFRLADGRSVSLISALLLQLLQSCGAAVSLGARDSEPSDDDTKPDDADEVSSQPVNPQESSAQTDAAVRGKKLAAQSKEVAESASLLGSYVVKYLLGRCTSNPDDKDPAFKSDPRRRVGTTEAEFRAVLDIFFRDLLCLVGSPDWPVADVVAGRTTQMMIHLFDDSFKHADLTTMRSIALDWLGTAGARVVAMLNEWPQFRSSAGLAGVPSPSSAGGDAKALAAAQAKLVGWLCREHAQDPLALKSIVGMLASKWIVSLSPGEDAAQPSELVLSVSELVSLAVSGDDKLWSLAENLSHSDAAALAAGLCVTQSTHALRDSIVHCICSGIGADSVALRTRALKSLQEVLVGNSSLLLTSSIRRVIGERLLDSSANVRDAAVDVLGKYVLAGGDETLKQYYPVLCDRVMDVSPIVRKRTLRLLRDFCASVGELAEPTDAHADMAVDVTVRMLGRMHDDSSVADLAFKCFSELWLQTARPVDVADAAAWQALAETEKAAVRWIVRCLTRVASKSNAVSMLLGETLTKAVKSATKQTRPALHAHVHALVLCTVDQLLVSYEQSRMDGIVAHLALLLRLSDIAPELVSPHLFTLHPFIKPSRAAHAPNSPEAAQELQIVQSVLVIFVNVLPMIREPDPTLVAAVETDLLQLLNRSPQGVIQSAVPCVCTIVAKHTRNVAKLARVVVTCYDMLEKHKAVCEQTGSLPPNSLRTAWRCMILLSLVLRYYDFSDDKNMRGEYNIPEIQAIAKGTPLSTRAFDLIHSFIARSSSPETTIVVLTCLGNLFMSHPRLMLTDTTIALFSRVFAGKDAKEKRQLLVILAEFLEREQTAKAERPGEMADRAVLTSDPFAPPSKKARRDEQPIDMSVLVGNAEEFAEAGIASSIVQRFLQPVIDCVLSGHAQLLSTGFQVLQLIVDQGLVHPILVVPALCAIASLDDAVLATRAASLHQRLAEKHASFIHSKNMEAVRCIYEFHGRQLYVGGAKPQSALVPGHVVVSLQTETGTAAHLESRIARVYALVRPTRNKRNEFLRGLVRLFEVDKKESRIESLGFLLFVADCLVVLDYKTTDEVLLVLHCINRILSLAGDASFDEARELADDAAEQHTAPLMARVLVLTALMIVRHQLQQCYGLTDARCVAYNPASVTSKAAEKPLGHPVTPVAAVDWRQILTSSALKWPAAAEQIAQCKRAEAFASRIAAHAVADAGGGGGDTSSNASAGYRNGFSSDATGPSDEDDAASEHRRRLPDTIAVGGASDAASGAAGQPAKRRRTDGRGQQKQQHIKLKQQKPLVAPPPPLRRGGKRDATGRVARGDGFGLLSSETDGDVDPLTAGSGLAGDVSGTAGRGGGASKRRRSSIVAS</sequence>
<name>A0ABR4NBY3_9FUNG</name>
<dbReference type="InterPro" id="IPR011989">
    <property type="entry name" value="ARM-like"/>
</dbReference>
<dbReference type="SUPFAM" id="SSF48371">
    <property type="entry name" value="ARM repeat"/>
    <property type="match status" value="1"/>
</dbReference>
<proteinExistence type="inferred from homology"/>
<reference evidence="9 10" key="1">
    <citation type="submission" date="2023-09" db="EMBL/GenBank/DDBJ databases">
        <title>Pangenome analysis of Batrachochytrium dendrobatidis and related Chytrids.</title>
        <authorList>
            <person name="Yacoub M.N."/>
            <person name="Stajich J.E."/>
            <person name="James T.Y."/>
        </authorList>
    </citation>
    <scope>NUCLEOTIDE SEQUENCE [LARGE SCALE GENOMIC DNA]</scope>
    <source>
        <strain evidence="9 10">JEL0888</strain>
    </source>
</reference>
<feature type="domain" description="Sister chromatid cohesion C-terminal" evidence="8">
    <location>
        <begin position="1296"/>
        <end position="1495"/>
    </location>
</feature>
<feature type="region of interest" description="Disordered" evidence="7">
    <location>
        <begin position="1616"/>
        <end position="1773"/>
    </location>
</feature>
<dbReference type="EMBL" id="JADGIZ020000013">
    <property type="protein sequence ID" value="KAL2917038.1"/>
    <property type="molecule type" value="Genomic_DNA"/>
</dbReference>
<gene>
    <name evidence="9" type="primary">SCC2</name>
    <name evidence="9" type="ORF">HK105_203470</name>
</gene>
<dbReference type="PANTHER" id="PTHR21704:SF18">
    <property type="entry name" value="NIPPED-B-LIKE PROTEIN"/>
    <property type="match status" value="1"/>
</dbReference>
<dbReference type="InterPro" id="IPR033031">
    <property type="entry name" value="Scc2/Nipped-B"/>
</dbReference>
<feature type="compositionally biased region" description="Low complexity" evidence="7">
    <location>
        <begin position="21"/>
        <end position="32"/>
    </location>
</feature>
<comment type="caution">
    <text evidence="9">The sequence shown here is derived from an EMBL/GenBank/DDBJ whole genome shotgun (WGS) entry which is preliminary data.</text>
</comment>
<evidence type="ECO:0000256" key="7">
    <source>
        <dbReference type="SAM" id="MobiDB-lite"/>
    </source>
</evidence>
<evidence type="ECO:0000256" key="6">
    <source>
        <dbReference type="RuleBase" id="RU364107"/>
    </source>
</evidence>
<dbReference type="InterPro" id="IPR024986">
    <property type="entry name" value="Nipped-B_C"/>
</dbReference>
<feature type="compositionally biased region" description="Low complexity" evidence="7">
    <location>
        <begin position="1663"/>
        <end position="1676"/>
    </location>
</feature>
<accession>A0ABR4NBY3</accession>
<comment type="subcellular location">
    <subcellularLocation>
        <location evidence="1 6">Nucleus</location>
    </subcellularLocation>
</comment>
<dbReference type="Proteomes" id="UP001527925">
    <property type="component" value="Unassembled WGS sequence"/>
</dbReference>
<feature type="region of interest" description="Disordered" evidence="7">
    <location>
        <begin position="75"/>
        <end position="96"/>
    </location>
</feature>
<dbReference type="CDD" id="cd23958">
    <property type="entry name" value="SCC2"/>
    <property type="match status" value="1"/>
</dbReference>
<organism evidence="9 10">
    <name type="scientific">Polyrhizophydium stewartii</name>
    <dbReference type="NCBI Taxonomy" id="2732419"/>
    <lineage>
        <taxon>Eukaryota</taxon>
        <taxon>Fungi</taxon>
        <taxon>Fungi incertae sedis</taxon>
        <taxon>Chytridiomycota</taxon>
        <taxon>Chytridiomycota incertae sedis</taxon>
        <taxon>Chytridiomycetes</taxon>
        <taxon>Rhizophydiales</taxon>
        <taxon>Rhizophydiales incertae sedis</taxon>
        <taxon>Polyrhizophydium</taxon>
    </lineage>
</organism>
<evidence type="ECO:0000256" key="2">
    <source>
        <dbReference type="ARBA" id="ARBA00009252"/>
    </source>
</evidence>
<evidence type="ECO:0000259" key="8">
    <source>
        <dbReference type="Pfam" id="PF12830"/>
    </source>
</evidence>
<dbReference type="PANTHER" id="PTHR21704">
    <property type="entry name" value="NIPPED-B-LIKE PROTEIN DELANGIN SCC2-RELATED"/>
    <property type="match status" value="1"/>
</dbReference>
<dbReference type="InterPro" id="IPR016024">
    <property type="entry name" value="ARM-type_fold"/>
</dbReference>
<feature type="compositionally biased region" description="Basic residues" evidence="7">
    <location>
        <begin position="1763"/>
        <end position="1773"/>
    </location>
</feature>
<evidence type="ECO:0000256" key="5">
    <source>
        <dbReference type="ARBA" id="ARBA00023306"/>
    </source>
</evidence>
<feature type="region of interest" description="Disordered" evidence="7">
    <location>
        <begin position="451"/>
        <end position="488"/>
    </location>
</feature>
<evidence type="ECO:0000313" key="10">
    <source>
        <dbReference type="Proteomes" id="UP001527925"/>
    </source>
</evidence>